<dbReference type="Pfam" id="PF00535">
    <property type="entry name" value="Glycos_transf_2"/>
    <property type="match status" value="1"/>
</dbReference>
<protein>
    <submittedName>
        <fullName evidence="2">Glycosyltransferase involved in cell wall bisynthesis</fullName>
    </submittedName>
</protein>
<accession>A0A1Y6BB70</accession>
<sequence length="265" mass="30133">MALVSIITPVFNAEKWLPGLFATVQAQSMHDWEHILIDDCSGDDSLNIMRSYAASDSRIRVIASDQNGGPARARNIGIRESRGRFLTFLDADDEWISTKLEKQIGWMQQNHVGMSYHDYRHMSEQGDLIGKVVSGPDSLDWPTLHKRRGVGCLTMAFDRRSCPLPVFSEDMGKLIAEDFLAWADILAKGVIARRLPLDLARYRVMASSRSGRKWDAAKSVWSIYRNIEKIPPALAMWYWASYVIDAYRIHKRAKPIYSTKSIAKL</sequence>
<dbReference type="InterPro" id="IPR029044">
    <property type="entry name" value="Nucleotide-diphossugar_trans"/>
</dbReference>
<evidence type="ECO:0000313" key="2">
    <source>
        <dbReference type="EMBL" id="SMF00676.1"/>
    </source>
</evidence>
<dbReference type="GO" id="GO:0016758">
    <property type="term" value="F:hexosyltransferase activity"/>
    <property type="evidence" value="ECO:0007669"/>
    <property type="project" value="UniProtKB-ARBA"/>
</dbReference>
<dbReference type="InterPro" id="IPR001173">
    <property type="entry name" value="Glyco_trans_2-like"/>
</dbReference>
<evidence type="ECO:0000313" key="3">
    <source>
        <dbReference type="Proteomes" id="UP000192920"/>
    </source>
</evidence>
<dbReference type="PANTHER" id="PTHR22916">
    <property type="entry name" value="GLYCOSYLTRANSFERASE"/>
    <property type="match status" value="1"/>
</dbReference>
<gene>
    <name evidence="2" type="ORF">SAMN02745746_00651</name>
</gene>
<evidence type="ECO:0000259" key="1">
    <source>
        <dbReference type="Pfam" id="PF00535"/>
    </source>
</evidence>
<dbReference type="CDD" id="cd00761">
    <property type="entry name" value="Glyco_tranf_GTA_type"/>
    <property type="match status" value="1"/>
</dbReference>
<keyword evidence="3" id="KW-1185">Reference proteome</keyword>
<proteinExistence type="predicted"/>
<keyword evidence="2" id="KW-0808">Transferase</keyword>
<organism evidence="2 3">
    <name type="scientific">Pseudogulbenkiania subflava DSM 22618</name>
    <dbReference type="NCBI Taxonomy" id="1123014"/>
    <lineage>
        <taxon>Bacteria</taxon>
        <taxon>Pseudomonadati</taxon>
        <taxon>Pseudomonadota</taxon>
        <taxon>Betaproteobacteria</taxon>
        <taxon>Neisseriales</taxon>
        <taxon>Chromobacteriaceae</taxon>
        <taxon>Pseudogulbenkiania</taxon>
    </lineage>
</organism>
<reference evidence="3" key="1">
    <citation type="submission" date="2017-04" db="EMBL/GenBank/DDBJ databases">
        <authorList>
            <person name="Varghese N."/>
            <person name="Submissions S."/>
        </authorList>
    </citation>
    <scope>NUCLEOTIDE SEQUENCE [LARGE SCALE GENOMIC DNA]</scope>
    <source>
        <strain evidence="3">DSM 22618</strain>
    </source>
</reference>
<dbReference type="Gene3D" id="3.90.550.10">
    <property type="entry name" value="Spore Coat Polysaccharide Biosynthesis Protein SpsA, Chain A"/>
    <property type="match status" value="1"/>
</dbReference>
<feature type="domain" description="Glycosyltransferase 2-like" evidence="1">
    <location>
        <begin position="5"/>
        <end position="117"/>
    </location>
</feature>
<dbReference type="Proteomes" id="UP000192920">
    <property type="component" value="Unassembled WGS sequence"/>
</dbReference>
<dbReference type="AlphaFoldDB" id="A0A1Y6BB70"/>
<dbReference type="PANTHER" id="PTHR22916:SF3">
    <property type="entry name" value="UDP-GLCNAC:BETAGAL BETA-1,3-N-ACETYLGLUCOSAMINYLTRANSFERASE-LIKE PROTEIN 1"/>
    <property type="match status" value="1"/>
</dbReference>
<dbReference type="EMBL" id="FXAG01000003">
    <property type="protein sequence ID" value="SMF00676.1"/>
    <property type="molecule type" value="Genomic_DNA"/>
</dbReference>
<name>A0A1Y6BB70_9NEIS</name>
<dbReference type="STRING" id="1123014.SAMN02745746_00651"/>
<dbReference type="RefSeq" id="WP_085275008.1">
    <property type="nucleotide sequence ID" value="NZ_FXAG01000003.1"/>
</dbReference>
<dbReference type="SUPFAM" id="SSF53448">
    <property type="entry name" value="Nucleotide-diphospho-sugar transferases"/>
    <property type="match status" value="1"/>
</dbReference>